<dbReference type="InterPro" id="IPR001078">
    <property type="entry name" value="2-oxoacid_DH_actylTfrase"/>
</dbReference>
<sequence>MPSFLKHQSEVDISVAVATPNGLITPIVTNVGKRDVISISKAVRALAEKARDGKLQPHELMGGNFSISNLGMFGIRCFSAIINPPQCAILAVGSTSVELGEDGKPKFVVNVKLSYDARAIMDDEAVKFLAVLQNEIENVNEISMGIYDIQSRIESMENEAA</sequence>
<accession>A0ABP1S4H2</accession>
<dbReference type="Gene3D" id="3.30.559.10">
    <property type="entry name" value="Chloramphenicol acetyltransferase-like domain"/>
    <property type="match status" value="1"/>
</dbReference>
<evidence type="ECO:0000259" key="1">
    <source>
        <dbReference type="Pfam" id="PF00198"/>
    </source>
</evidence>
<comment type="caution">
    <text evidence="2">The sequence shown here is derived from an EMBL/GenBank/DDBJ whole genome shotgun (WGS) entry which is preliminary data.</text>
</comment>
<dbReference type="InterPro" id="IPR045257">
    <property type="entry name" value="E2/Pdx1"/>
</dbReference>
<dbReference type="PANTHER" id="PTHR23151">
    <property type="entry name" value="DIHYDROLIPOAMIDE ACETYL/SUCCINYL-TRANSFERASE-RELATED"/>
    <property type="match status" value="1"/>
</dbReference>
<organism evidence="2 3">
    <name type="scientific">Orchesella dallaii</name>
    <dbReference type="NCBI Taxonomy" id="48710"/>
    <lineage>
        <taxon>Eukaryota</taxon>
        <taxon>Metazoa</taxon>
        <taxon>Ecdysozoa</taxon>
        <taxon>Arthropoda</taxon>
        <taxon>Hexapoda</taxon>
        <taxon>Collembola</taxon>
        <taxon>Entomobryomorpha</taxon>
        <taxon>Entomobryoidea</taxon>
        <taxon>Orchesellidae</taxon>
        <taxon>Orchesellinae</taxon>
        <taxon>Orchesella</taxon>
    </lineage>
</organism>
<dbReference type="PANTHER" id="PTHR23151:SF90">
    <property type="entry name" value="DIHYDROLIPOYLLYSINE-RESIDUE ACETYLTRANSFERASE COMPONENT OF PYRUVATE DEHYDROGENASE COMPLEX, MITOCHONDRIAL-RELATED"/>
    <property type="match status" value="1"/>
</dbReference>
<dbReference type="Pfam" id="PF00198">
    <property type="entry name" value="2-oxoacid_dh"/>
    <property type="match status" value="1"/>
</dbReference>
<dbReference type="Proteomes" id="UP001642540">
    <property type="component" value="Unassembled WGS sequence"/>
</dbReference>
<dbReference type="InterPro" id="IPR023213">
    <property type="entry name" value="CAT-like_dom_sf"/>
</dbReference>
<gene>
    <name evidence="2" type="ORF">ODALV1_LOCUS29414</name>
</gene>
<name>A0ABP1S4H2_9HEXA</name>
<feature type="domain" description="2-oxoacid dehydrogenase acyltransferase catalytic" evidence="1">
    <location>
        <begin position="7"/>
        <end position="142"/>
    </location>
</feature>
<dbReference type="SUPFAM" id="SSF52777">
    <property type="entry name" value="CoA-dependent acyltransferases"/>
    <property type="match status" value="1"/>
</dbReference>
<reference evidence="2 3" key="1">
    <citation type="submission" date="2024-08" db="EMBL/GenBank/DDBJ databases">
        <authorList>
            <person name="Cucini C."/>
            <person name="Frati F."/>
        </authorList>
    </citation>
    <scope>NUCLEOTIDE SEQUENCE [LARGE SCALE GENOMIC DNA]</scope>
</reference>
<protein>
    <recommendedName>
        <fullName evidence="1">2-oxoacid dehydrogenase acyltransferase catalytic domain-containing protein</fullName>
    </recommendedName>
</protein>
<proteinExistence type="predicted"/>
<dbReference type="EMBL" id="CAXLJM020000151">
    <property type="protein sequence ID" value="CAL8143273.1"/>
    <property type="molecule type" value="Genomic_DNA"/>
</dbReference>
<evidence type="ECO:0000313" key="2">
    <source>
        <dbReference type="EMBL" id="CAL8143273.1"/>
    </source>
</evidence>
<evidence type="ECO:0000313" key="3">
    <source>
        <dbReference type="Proteomes" id="UP001642540"/>
    </source>
</evidence>
<keyword evidence="3" id="KW-1185">Reference proteome</keyword>